<feature type="compositionally biased region" description="Acidic residues" evidence="9">
    <location>
        <begin position="442"/>
        <end position="466"/>
    </location>
</feature>
<comment type="subcellular location">
    <subcellularLocation>
        <location evidence="1">Nucleus</location>
    </subcellularLocation>
</comment>
<evidence type="ECO:0000313" key="12">
    <source>
        <dbReference type="Proteomes" id="UP000029867"/>
    </source>
</evidence>
<feature type="region of interest" description="Disordered" evidence="9">
    <location>
        <begin position="1"/>
        <end position="51"/>
    </location>
</feature>
<keyword evidence="6" id="KW-0804">Transcription</keyword>
<keyword evidence="7" id="KW-0539">Nucleus</keyword>
<evidence type="ECO:0000313" key="11">
    <source>
        <dbReference type="EMBL" id="KGK39603.1"/>
    </source>
</evidence>
<protein>
    <recommendedName>
        <fullName evidence="10">Bromo domain-containing protein</fullName>
    </recommendedName>
</protein>
<dbReference type="PANTHER" id="PTHR16062">
    <property type="entry name" value="SWI/SNF-RELATED"/>
    <property type="match status" value="1"/>
</dbReference>
<dbReference type="HOGENOM" id="CLU_361323_0_0_1"/>
<dbReference type="Proteomes" id="UP000029867">
    <property type="component" value="Unassembled WGS sequence"/>
</dbReference>
<evidence type="ECO:0000256" key="1">
    <source>
        <dbReference type="ARBA" id="ARBA00004123"/>
    </source>
</evidence>
<feature type="compositionally biased region" description="Polar residues" evidence="9">
    <location>
        <begin position="42"/>
        <end position="51"/>
    </location>
</feature>
<evidence type="ECO:0000256" key="3">
    <source>
        <dbReference type="ARBA" id="ARBA00022853"/>
    </source>
</evidence>
<dbReference type="Pfam" id="PF00439">
    <property type="entry name" value="Bromodomain"/>
    <property type="match status" value="2"/>
</dbReference>
<feature type="region of interest" description="Disordered" evidence="9">
    <location>
        <begin position="212"/>
        <end position="284"/>
    </location>
</feature>
<dbReference type="PANTHER" id="PTHR16062:SF19">
    <property type="entry name" value="PROTEIN POLYBROMO-1"/>
    <property type="match status" value="1"/>
</dbReference>
<dbReference type="SUPFAM" id="SSF47370">
    <property type="entry name" value="Bromodomain"/>
    <property type="match status" value="2"/>
</dbReference>
<feature type="compositionally biased region" description="Basic and acidic residues" evidence="9">
    <location>
        <begin position="483"/>
        <end position="494"/>
    </location>
</feature>
<dbReference type="eggNOG" id="KOG1827">
    <property type="taxonomic scope" value="Eukaryota"/>
</dbReference>
<evidence type="ECO:0000256" key="5">
    <source>
        <dbReference type="ARBA" id="ARBA00023117"/>
    </source>
</evidence>
<dbReference type="VEuPathDB" id="FungiDB:C5L36_0C06110"/>
<dbReference type="PROSITE" id="PS50014">
    <property type="entry name" value="BROMODOMAIN_2"/>
    <property type="match status" value="2"/>
</dbReference>
<name>A0A099P3J8_PICKU</name>
<evidence type="ECO:0000256" key="9">
    <source>
        <dbReference type="SAM" id="MobiDB-lite"/>
    </source>
</evidence>
<feature type="compositionally biased region" description="Basic and acidic residues" evidence="9">
    <location>
        <begin position="738"/>
        <end position="761"/>
    </location>
</feature>
<dbReference type="GO" id="GO:0006368">
    <property type="term" value="P:transcription elongation by RNA polymerase II"/>
    <property type="evidence" value="ECO:0007669"/>
    <property type="project" value="TreeGrafter"/>
</dbReference>
<feature type="compositionally biased region" description="Polar residues" evidence="9">
    <location>
        <begin position="265"/>
        <end position="277"/>
    </location>
</feature>
<feature type="region of interest" description="Disordered" evidence="9">
    <location>
        <begin position="407"/>
        <end position="506"/>
    </location>
</feature>
<feature type="compositionally biased region" description="Basic and acidic residues" evidence="9">
    <location>
        <begin position="250"/>
        <end position="264"/>
    </location>
</feature>
<keyword evidence="2" id="KW-0677">Repeat</keyword>
<evidence type="ECO:0000259" key="10">
    <source>
        <dbReference type="PROSITE" id="PS50014"/>
    </source>
</evidence>
<evidence type="ECO:0000256" key="7">
    <source>
        <dbReference type="ARBA" id="ARBA00023242"/>
    </source>
</evidence>
<sequence length="774" mass="85002">MVAKRKGASGSSSSSGGGGGASGNARKKQKHEQTSADEENKSTQAGVETSNQSLENFTEKYSTLHDFYVDVINNASNLPDPETGDIISGPFLRLPPKKIFPDYYQLISNPVSIYEIRSASIVKKRGIPVRDHVDGNGLSLEGFRELWITLANNAATYNDPESLIVKDANTILNYVTKRIDDFKAYLEFMGSDFPPSAIGLGLSSTTTASKTTSTANETTIASSVGTTNGSTSANNTNDDKGKSTKTKSRGKIERNEDQVKKENRSNQTEDQTSSNIIPNLASADGSSEDYTADLTKVYRHLLSFKVSHHKNSIPLSKVFIDLPPRDDPETEDYYELITEPMCFNMIGEKMENGAYSKGLQGYKDFVDDVNLIFSNALHVYTDGPYFKAANGLKKAFQRRLEKFDAQVIEKKRNSTSSTKPKSKSRTSKSIRETSTDYYEGGEGAEEDGDGGEEDVEDYENENENENEVNGKQNAEQPGEFAGNEERMDANDHNDNNNNGEVAQDLPTIIRKHDVEKAELNEEIDDITAFIKKFTICTSTNLNNYINTLKNLSLNQSNMIMSSSNPLPSQKVPHIPALFETSILEPAGNSTVGGSTYIMQLPGSSIVGHEISCVVHLQNKIVDEKYVPELKINGESVNGIPISVVYDETAGQDGMFCASKYNVKLGFGLNYFEFKLRVPFPLRGKEAKEEHKDPEAINGSRNEDETTGTSNDNSDDTIEKSGGNSGNSGNSENSGDTENNEKSENGNTDDKGARLERGKSPEFVESVKVWLNVTR</sequence>
<dbReference type="GO" id="GO:0006338">
    <property type="term" value="P:chromatin remodeling"/>
    <property type="evidence" value="ECO:0007669"/>
    <property type="project" value="InterPro"/>
</dbReference>
<gene>
    <name evidence="11" type="ORF">JL09_g1181</name>
</gene>
<organism evidence="11 12">
    <name type="scientific">Pichia kudriavzevii</name>
    <name type="common">Yeast</name>
    <name type="synonym">Issatchenkia orientalis</name>
    <dbReference type="NCBI Taxonomy" id="4909"/>
    <lineage>
        <taxon>Eukaryota</taxon>
        <taxon>Fungi</taxon>
        <taxon>Dikarya</taxon>
        <taxon>Ascomycota</taxon>
        <taxon>Saccharomycotina</taxon>
        <taxon>Pichiomycetes</taxon>
        <taxon>Pichiales</taxon>
        <taxon>Pichiaceae</taxon>
        <taxon>Pichia</taxon>
    </lineage>
</organism>
<feature type="domain" description="Bromo" evidence="10">
    <location>
        <begin position="83"/>
        <end position="165"/>
    </location>
</feature>
<feature type="region of interest" description="Disordered" evidence="9">
    <location>
        <begin position="685"/>
        <end position="763"/>
    </location>
</feature>
<dbReference type="GO" id="GO:0003682">
    <property type="term" value="F:chromatin binding"/>
    <property type="evidence" value="ECO:0007669"/>
    <property type="project" value="TreeGrafter"/>
</dbReference>
<evidence type="ECO:0000256" key="2">
    <source>
        <dbReference type="ARBA" id="ARBA00022737"/>
    </source>
</evidence>
<dbReference type="AlphaFoldDB" id="A0A099P3J8"/>
<keyword evidence="5 8" id="KW-0103">Bromodomain</keyword>
<feature type="compositionally biased region" description="Basic and acidic residues" evidence="9">
    <location>
        <begin position="31"/>
        <end position="41"/>
    </location>
</feature>
<dbReference type="InterPro" id="IPR001487">
    <property type="entry name" value="Bromodomain"/>
</dbReference>
<evidence type="ECO:0000256" key="8">
    <source>
        <dbReference type="PROSITE-ProRule" id="PRU00035"/>
    </source>
</evidence>
<comment type="caution">
    <text evidence="11">The sequence shown here is derived from an EMBL/GenBank/DDBJ whole genome shotgun (WGS) entry which is preliminary data.</text>
</comment>
<evidence type="ECO:0000256" key="4">
    <source>
        <dbReference type="ARBA" id="ARBA00023015"/>
    </source>
</evidence>
<feature type="compositionally biased region" description="Low complexity" evidence="9">
    <location>
        <begin position="726"/>
        <end position="736"/>
    </location>
</feature>
<feature type="compositionally biased region" description="Basic and acidic residues" evidence="9">
    <location>
        <begin position="685"/>
        <end position="694"/>
    </location>
</feature>
<keyword evidence="3" id="KW-0156">Chromatin regulator</keyword>
<dbReference type="Gene3D" id="1.20.920.10">
    <property type="entry name" value="Bromodomain-like"/>
    <property type="match status" value="2"/>
</dbReference>
<accession>A0A099P3J8</accession>
<evidence type="ECO:0000256" key="6">
    <source>
        <dbReference type="ARBA" id="ARBA00023163"/>
    </source>
</evidence>
<dbReference type="InterPro" id="IPR037382">
    <property type="entry name" value="Rsc/polybromo"/>
</dbReference>
<dbReference type="CDD" id="cd04369">
    <property type="entry name" value="Bromodomain"/>
    <property type="match status" value="1"/>
</dbReference>
<dbReference type="SMART" id="SM00297">
    <property type="entry name" value="BROMO"/>
    <property type="match status" value="2"/>
</dbReference>
<keyword evidence="4" id="KW-0805">Transcription regulation</keyword>
<feature type="compositionally biased region" description="Low complexity" evidence="9">
    <location>
        <begin position="212"/>
        <end position="236"/>
    </location>
</feature>
<proteinExistence type="predicted"/>
<dbReference type="GO" id="GO:0016586">
    <property type="term" value="C:RSC-type complex"/>
    <property type="evidence" value="ECO:0007669"/>
    <property type="project" value="InterPro"/>
</dbReference>
<dbReference type="InterPro" id="IPR036427">
    <property type="entry name" value="Bromodomain-like_sf"/>
</dbReference>
<dbReference type="EMBL" id="JQFK01000007">
    <property type="protein sequence ID" value="KGK39603.1"/>
    <property type="molecule type" value="Genomic_DNA"/>
</dbReference>
<reference evidence="12" key="1">
    <citation type="journal article" date="2014" name="Microb. Cell Fact.">
        <title>Exploiting Issatchenkia orientalis SD108 for succinic acid production.</title>
        <authorList>
            <person name="Xiao H."/>
            <person name="Shao Z."/>
            <person name="Jiang Y."/>
            <person name="Dole S."/>
            <person name="Zhao H."/>
        </authorList>
    </citation>
    <scope>NUCLEOTIDE SEQUENCE [LARGE SCALE GENOMIC DNA]</scope>
    <source>
        <strain evidence="12">SD108</strain>
    </source>
</reference>
<feature type="domain" description="Bromo" evidence="10">
    <location>
        <begin position="311"/>
        <end position="387"/>
    </location>
</feature>